<dbReference type="InterPro" id="IPR018490">
    <property type="entry name" value="cNMP-bd_dom_sf"/>
</dbReference>
<dbReference type="GO" id="GO:0043041">
    <property type="term" value="P:amino acid activation for nonribosomal peptide biosynthetic process"/>
    <property type="evidence" value="ECO:0007669"/>
    <property type="project" value="TreeGrafter"/>
</dbReference>
<protein>
    <submittedName>
        <fullName evidence="2">Condensation domain-containing protein</fullName>
    </submittedName>
</protein>
<dbReference type="GO" id="GO:0044550">
    <property type="term" value="P:secondary metabolite biosynthetic process"/>
    <property type="evidence" value="ECO:0007669"/>
    <property type="project" value="TreeGrafter"/>
</dbReference>
<dbReference type="PANTHER" id="PTHR45527:SF1">
    <property type="entry name" value="FATTY ACID SYNTHASE"/>
    <property type="match status" value="1"/>
</dbReference>
<evidence type="ECO:0000313" key="3">
    <source>
        <dbReference type="Proteomes" id="UP000184404"/>
    </source>
</evidence>
<dbReference type="GO" id="GO:0031177">
    <property type="term" value="F:phosphopantetheine binding"/>
    <property type="evidence" value="ECO:0007669"/>
    <property type="project" value="TreeGrafter"/>
</dbReference>
<dbReference type="STRING" id="1123243.SAMN02745190_00257"/>
<dbReference type="Gene3D" id="2.60.120.10">
    <property type="entry name" value="Jelly Rolls"/>
    <property type="match status" value="1"/>
</dbReference>
<dbReference type="Gene3D" id="3.30.559.30">
    <property type="entry name" value="Nonribosomal peptide synthetase, condensation domain"/>
    <property type="match status" value="1"/>
</dbReference>
<evidence type="ECO:0000313" key="2">
    <source>
        <dbReference type="EMBL" id="SHE35950.1"/>
    </source>
</evidence>
<organism evidence="2 3">
    <name type="scientific">Schwartzia succinivorans DSM 10502</name>
    <dbReference type="NCBI Taxonomy" id="1123243"/>
    <lineage>
        <taxon>Bacteria</taxon>
        <taxon>Bacillati</taxon>
        <taxon>Bacillota</taxon>
        <taxon>Negativicutes</taxon>
        <taxon>Selenomonadales</taxon>
        <taxon>Selenomonadaceae</taxon>
        <taxon>Schwartzia</taxon>
    </lineage>
</organism>
<dbReference type="RefSeq" id="WP_072934374.1">
    <property type="nucleotide sequence ID" value="NZ_FQUG01000002.1"/>
</dbReference>
<evidence type="ECO:0000259" key="1">
    <source>
        <dbReference type="Pfam" id="PF00668"/>
    </source>
</evidence>
<gene>
    <name evidence="2" type="ORF">SAMN02745190_00257</name>
</gene>
<dbReference type="SUPFAM" id="SSF52777">
    <property type="entry name" value="CoA-dependent acyltransferases"/>
    <property type="match status" value="2"/>
</dbReference>
<feature type="domain" description="Condensation" evidence="1">
    <location>
        <begin position="47"/>
        <end position="452"/>
    </location>
</feature>
<keyword evidence="3" id="KW-1185">Reference proteome</keyword>
<dbReference type="Proteomes" id="UP000184404">
    <property type="component" value="Unassembled WGS sequence"/>
</dbReference>
<reference evidence="2 3" key="1">
    <citation type="submission" date="2016-11" db="EMBL/GenBank/DDBJ databases">
        <authorList>
            <person name="Jaros S."/>
            <person name="Januszkiewicz K."/>
            <person name="Wedrychowicz H."/>
        </authorList>
    </citation>
    <scope>NUCLEOTIDE SEQUENCE [LARGE SCALE GENOMIC DNA]</scope>
    <source>
        <strain evidence="2 3">DSM 10502</strain>
    </source>
</reference>
<dbReference type="GO" id="GO:0005737">
    <property type="term" value="C:cytoplasm"/>
    <property type="evidence" value="ECO:0007669"/>
    <property type="project" value="TreeGrafter"/>
</dbReference>
<dbReference type="AlphaFoldDB" id="A0A1M4SUP9"/>
<dbReference type="SUPFAM" id="SSF51206">
    <property type="entry name" value="cAMP-binding domain-like"/>
    <property type="match status" value="1"/>
</dbReference>
<dbReference type="PANTHER" id="PTHR45527">
    <property type="entry name" value="NONRIBOSOMAL PEPTIDE SYNTHETASE"/>
    <property type="match status" value="1"/>
</dbReference>
<proteinExistence type="predicted"/>
<dbReference type="Gene3D" id="3.30.559.10">
    <property type="entry name" value="Chloramphenicol acetyltransferase-like domain"/>
    <property type="match status" value="1"/>
</dbReference>
<dbReference type="InterPro" id="IPR023213">
    <property type="entry name" value="CAT-like_dom_sf"/>
</dbReference>
<dbReference type="InterPro" id="IPR014710">
    <property type="entry name" value="RmlC-like_jellyroll"/>
</dbReference>
<accession>A0A1M4SUP9</accession>
<dbReference type="InterPro" id="IPR001242">
    <property type="entry name" value="Condensation_dom"/>
</dbReference>
<dbReference type="EMBL" id="FQUG01000002">
    <property type="protein sequence ID" value="SHE35950.1"/>
    <property type="molecule type" value="Genomic_DNA"/>
</dbReference>
<dbReference type="GO" id="GO:0008610">
    <property type="term" value="P:lipid biosynthetic process"/>
    <property type="evidence" value="ECO:0007669"/>
    <property type="project" value="UniProtKB-ARBA"/>
</dbReference>
<name>A0A1M4SUP9_9FIRM</name>
<sequence>MQENRISFEDLPKKDQVRLCAVYGSQPKNGYTAYRIEYVRELTPYEAWFFGRGNFLSPSFLTQTLYKLKGTLSPLLFNRILRDYEAQEDVLRTNYCDIGDRVLAVVTKERKNTEPVIYNNLQGREPEEIDEMLSKFSAAEIRYPFDVEKGGLHRIFVFHTGPDEYAVLVTAAQIILDRFDIRKIFSQLLNLPEVEYSEVKPVLQSGHMESKMHEYWKKLLAAPPQSNALPWELENAPQHSYKQRARNIVLSGELFSSLVEESKGNRMMMMAILASTWGLLLQTEGRLKDLCICLLVPNQNMQKEEAWRPFSMVPVRQTLAKDDTIDSLLKRQFQQMLVSRPYACLDWESFETFLGKGKKPFNHFLDFYDFLSEEKPYSQQSAEANGGVVSRRSWDSRSTKLSLYFQYTKTKASIIMLYDEASFPPGIGDRIAKTYTLLLQQMLTDIHKPVDVIQENLLARLHSEKSMQAVYKEEEKARLQHAVSTVQILQGASSGTTQHFVQAGTLRTYFEGDRIEGTDRDFLFVAEGKLARSIEDGEGWYCTLDIVKDGAWINETVTLEERKATLSVEVLSERAEILVVSKEAMENILTQHPSLYKKIITYAVSQLEKYQRLWAQS</sequence>
<dbReference type="Pfam" id="PF00668">
    <property type="entry name" value="Condensation"/>
    <property type="match status" value="1"/>
</dbReference>
<dbReference type="GO" id="GO:0003824">
    <property type="term" value="F:catalytic activity"/>
    <property type="evidence" value="ECO:0007669"/>
    <property type="project" value="InterPro"/>
</dbReference>
<dbReference type="OrthoDB" id="9765680at2"/>